<reference evidence="3" key="1">
    <citation type="submission" date="2025-08" db="UniProtKB">
        <authorList>
            <consortium name="RefSeq"/>
        </authorList>
    </citation>
    <scope>IDENTIFICATION</scope>
    <source>
        <tissue evidence="3">Brain</tissue>
    </source>
</reference>
<protein>
    <submittedName>
        <fullName evidence="3">Uncharacterized protein LOC123393699</fullName>
    </submittedName>
</protein>
<keyword evidence="2" id="KW-1185">Reference proteome</keyword>
<dbReference type="AlphaFoldDB" id="A0A8U0SHM3"/>
<feature type="region of interest" description="Disordered" evidence="1">
    <location>
        <begin position="69"/>
        <end position="198"/>
    </location>
</feature>
<sequence>MKKLHEEQKSMDHLMDKSSGGASPPARVKDAEILGKREDSRRRWKVVTGSALVLLPAAPSPSERFTHLFVLPGSGRGRGGGNPALKRPKRPATPRRASAGLGVHDAGVGGEGAPGRWRGRPTFYGPPGPARPREVPGTAQNPPFPAASDPFPAQAGPWRPRVRSRSRGSEGPATRRDAHVPEDGVGQTLLQDEDPSTSRTCGTCRHCTSCPDCALLRLSRAHLAGGSYSVGSRVPRRGVLFSREPSSPQGCPIQ</sequence>
<gene>
    <name evidence="3" type="primary">LOC123393699</name>
</gene>
<organism evidence="2 3">
    <name type="scientific">Mustela putorius furo</name>
    <name type="common">European domestic ferret</name>
    <name type="synonym">Mustela furo</name>
    <dbReference type="NCBI Taxonomy" id="9669"/>
    <lineage>
        <taxon>Eukaryota</taxon>
        <taxon>Metazoa</taxon>
        <taxon>Chordata</taxon>
        <taxon>Craniata</taxon>
        <taxon>Vertebrata</taxon>
        <taxon>Euteleostomi</taxon>
        <taxon>Mammalia</taxon>
        <taxon>Eutheria</taxon>
        <taxon>Laurasiatheria</taxon>
        <taxon>Carnivora</taxon>
        <taxon>Caniformia</taxon>
        <taxon>Musteloidea</taxon>
        <taxon>Mustelidae</taxon>
        <taxon>Mustelinae</taxon>
        <taxon>Mustela</taxon>
    </lineage>
</organism>
<evidence type="ECO:0000313" key="2">
    <source>
        <dbReference type="Proteomes" id="UP000000715"/>
    </source>
</evidence>
<dbReference type="RefSeq" id="XP_044942376.1">
    <property type="nucleotide sequence ID" value="XM_045086441.1"/>
</dbReference>
<evidence type="ECO:0000256" key="1">
    <source>
        <dbReference type="SAM" id="MobiDB-lite"/>
    </source>
</evidence>
<proteinExistence type="predicted"/>
<feature type="compositionally biased region" description="Basic and acidic residues" evidence="1">
    <location>
        <begin position="173"/>
        <end position="182"/>
    </location>
</feature>
<accession>A0A8U0SHM3</accession>
<feature type="compositionally biased region" description="Basic and acidic residues" evidence="1">
    <location>
        <begin position="27"/>
        <end position="41"/>
    </location>
</feature>
<dbReference type="Proteomes" id="UP000000715">
    <property type="component" value="Unplaced"/>
</dbReference>
<evidence type="ECO:0000313" key="3">
    <source>
        <dbReference type="RefSeq" id="XP_044942376.1"/>
    </source>
</evidence>
<dbReference type="GeneID" id="123393699"/>
<name>A0A8U0SHM3_MUSPF</name>
<feature type="compositionally biased region" description="Low complexity" evidence="1">
    <location>
        <begin position="146"/>
        <end position="155"/>
    </location>
</feature>
<feature type="compositionally biased region" description="Basic and acidic residues" evidence="1">
    <location>
        <begin position="1"/>
        <end position="16"/>
    </location>
</feature>
<feature type="region of interest" description="Disordered" evidence="1">
    <location>
        <begin position="1"/>
        <end position="42"/>
    </location>
</feature>